<dbReference type="PRINTS" id="PR00368">
    <property type="entry name" value="FADPNR"/>
</dbReference>
<dbReference type="SUPFAM" id="SSF51905">
    <property type="entry name" value="FAD/NAD(P)-binding domain"/>
    <property type="match status" value="1"/>
</dbReference>
<evidence type="ECO:0000256" key="2">
    <source>
        <dbReference type="ARBA" id="ARBA00022630"/>
    </source>
</evidence>
<dbReference type="STRING" id="946333.A4W93_27745"/>
<protein>
    <submittedName>
        <fullName evidence="5">L-aspartate oxidase</fullName>
    </submittedName>
</protein>
<reference evidence="5 6" key="1">
    <citation type="submission" date="2016-04" db="EMBL/GenBank/DDBJ databases">
        <title>Complete genome sequence of natural rubber-degrading, novel Gram-negative bacterium, Rhizobacter gummiphilus strain NS21.</title>
        <authorList>
            <person name="Tabata M."/>
            <person name="Kasai D."/>
            <person name="Fukuda M."/>
        </authorList>
    </citation>
    <scope>NUCLEOTIDE SEQUENCE [LARGE SCALE GENOMIC DNA]</scope>
    <source>
        <strain evidence="5 6">NS21</strain>
    </source>
</reference>
<keyword evidence="3" id="KW-0560">Oxidoreductase</keyword>
<dbReference type="InterPro" id="IPR030664">
    <property type="entry name" value="SdhA/FrdA/AprA"/>
</dbReference>
<dbReference type="PANTHER" id="PTHR11632:SF51">
    <property type="entry name" value="SUCCINATE DEHYDROGENASE [UBIQUINONE] FLAVOPROTEIN SUBUNIT, MITOCHONDRIAL"/>
    <property type="match status" value="1"/>
</dbReference>
<name>A0A1W6LGQ2_9BURK</name>
<dbReference type="PRINTS" id="PR00411">
    <property type="entry name" value="PNDRDTASEI"/>
</dbReference>
<dbReference type="OrthoDB" id="9806724at2"/>
<dbReference type="Gene3D" id="3.50.50.60">
    <property type="entry name" value="FAD/NAD(P)-binding domain"/>
    <property type="match status" value="1"/>
</dbReference>
<dbReference type="AlphaFoldDB" id="A0A1W6LGQ2"/>
<dbReference type="EMBL" id="CP015118">
    <property type="protein sequence ID" value="ARN23390.1"/>
    <property type="molecule type" value="Genomic_DNA"/>
</dbReference>
<feature type="domain" description="FAD-dependent oxidoreductase 2 FAD-binding" evidence="4">
    <location>
        <begin position="86"/>
        <end position="470"/>
    </location>
</feature>
<comment type="cofactor">
    <cofactor evidence="1">
        <name>FAD</name>
        <dbReference type="ChEBI" id="CHEBI:57692"/>
    </cofactor>
</comment>
<dbReference type="Pfam" id="PF00890">
    <property type="entry name" value="FAD_binding_2"/>
    <property type="match status" value="1"/>
</dbReference>
<evidence type="ECO:0000259" key="4">
    <source>
        <dbReference type="Pfam" id="PF00890"/>
    </source>
</evidence>
<dbReference type="Proteomes" id="UP000193427">
    <property type="component" value="Chromosome"/>
</dbReference>
<sequence length="552" mass="58319">MASGIPYDLARQRWQVGATPPKRADEVSVPDLLKGYHPDHGPRARVSLAVGVNRGDPCQPDFAAHLQANALIDDVHIAGAQLVTTDVLVIGGGGGGCAAALTAAKDGARVILATKLRLGDSNTVMAEGGIQAAVGADDSPQRHFEDTLRAGHFCGEPELVAQMAMDGPAVIRWLIELGMMFDLEDDDRPLGGKLLRKKPGGATAARILSYRDYTGLEMMRVLREAVELEPGITLWNRCPVVELLSDDHGRCAGAVVYNLEWRCFVLVRARSVIMATGGAGRLHLNQFPTSNHYGATGDGLVLAYRIGARLRELDSFQYHPTGIAYPRHLAGGLISEAARSAGATLINGEGERFVDELQPRDVVAAAILRECAEGRGIERGGQVGVFLDTPSLEKANPGILAKRLVTLRHLAKKCGHDAAQEPFLVYPTLHYQNGGVAIDRHGATGTPGLYAVGELAGGIHGRNRLMGNALLDIVSVGRRAGAAAAAQPADGGTLWGRAGIGHVHAWQRELTLAGLPLDVKAPQLFPTYAHFDLGADAGLGAGMPAHGVGGIR</sequence>
<evidence type="ECO:0000313" key="5">
    <source>
        <dbReference type="EMBL" id="ARN23390.1"/>
    </source>
</evidence>
<dbReference type="GO" id="GO:0016491">
    <property type="term" value="F:oxidoreductase activity"/>
    <property type="evidence" value="ECO:0007669"/>
    <property type="project" value="UniProtKB-KW"/>
</dbReference>
<keyword evidence="6" id="KW-1185">Reference proteome</keyword>
<dbReference type="Gene3D" id="3.90.700.10">
    <property type="entry name" value="Succinate dehydrogenase/fumarate reductase flavoprotein, catalytic domain"/>
    <property type="match status" value="1"/>
</dbReference>
<accession>A0A1W6LGQ2</accession>
<dbReference type="InterPro" id="IPR036188">
    <property type="entry name" value="FAD/NAD-bd_sf"/>
</dbReference>
<dbReference type="SUPFAM" id="SSF56425">
    <property type="entry name" value="Succinate dehydrogenase/fumarate reductase flavoprotein, catalytic domain"/>
    <property type="match status" value="1"/>
</dbReference>
<keyword evidence="2" id="KW-0285">Flavoprotein</keyword>
<dbReference type="RefSeq" id="WP_085753710.1">
    <property type="nucleotide sequence ID" value="NZ_BSPR01000017.1"/>
</dbReference>
<gene>
    <name evidence="5" type="ORF">A4W93_27745</name>
</gene>
<evidence type="ECO:0000256" key="3">
    <source>
        <dbReference type="ARBA" id="ARBA00023002"/>
    </source>
</evidence>
<organism evidence="5 6">
    <name type="scientific">Piscinibacter gummiphilus</name>
    <dbReference type="NCBI Taxonomy" id="946333"/>
    <lineage>
        <taxon>Bacteria</taxon>
        <taxon>Pseudomonadati</taxon>
        <taxon>Pseudomonadota</taxon>
        <taxon>Betaproteobacteria</taxon>
        <taxon>Burkholderiales</taxon>
        <taxon>Sphaerotilaceae</taxon>
        <taxon>Piscinibacter</taxon>
    </lineage>
</organism>
<evidence type="ECO:0000313" key="6">
    <source>
        <dbReference type="Proteomes" id="UP000193427"/>
    </source>
</evidence>
<proteinExistence type="predicted"/>
<evidence type="ECO:0000256" key="1">
    <source>
        <dbReference type="ARBA" id="ARBA00001974"/>
    </source>
</evidence>
<dbReference type="KEGG" id="rgu:A4W93_27745"/>
<dbReference type="InterPro" id="IPR027477">
    <property type="entry name" value="Succ_DH/fumarate_Rdtase_cat_sf"/>
</dbReference>
<dbReference type="PANTHER" id="PTHR11632">
    <property type="entry name" value="SUCCINATE DEHYDROGENASE 2 FLAVOPROTEIN SUBUNIT"/>
    <property type="match status" value="1"/>
</dbReference>
<dbReference type="InterPro" id="IPR003953">
    <property type="entry name" value="FAD-dep_OxRdtase_2_FAD-bd"/>
</dbReference>